<dbReference type="GO" id="GO:0005886">
    <property type="term" value="C:plasma membrane"/>
    <property type="evidence" value="ECO:0007669"/>
    <property type="project" value="TreeGrafter"/>
</dbReference>
<dbReference type="PANTHER" id="PTHR24222">
    <property type="entry name" value="ABC TRANSPORTER B FAMILY"/>
    <property type="match status" value="1"/>
</dbReference>
<dbReference type="InterPro" id="IPR011527">
    <property type="entry name" value="ABC1_TM_dom"/>
</dbReference>
<sequence length="224" mass="25213">MFLQAVLRQDMSYFDTDTSMNLASRMSDDLVKLKEGMGDKLAIVGNLVGTAVINICIAFPLGWELTLACLTVVPFSIAASVLLSNIKSFYYTLTQRLQYQAKSSARELDSYSMAGKQAEEVLKSIRTVVAFGGEDTEVKRYKHLLEPAERYGRHRSIYTGIGTGFSWVLTYSLNTIGLAYGTRLVVNDLYLPVDQRRYVVGDILSLSPARFAWRKIHACRHEKY</sequence>
<dbReference type="EMBL" id="BGZK01002650">
    <property type="protein sequence ID" value="GBP95555.1"/>
    <property type="molecule type" value="Genomic_DNA"/>
</dbReference>
<dbReference type="OrthoDB" id="6500128at2759"/>
<keyword evidence="3 5" id="KW-1133">Transmembrane helix</keyword>
<proteinExistence type="predicted"/>
<evidence type="ECO:0000256" key="1">
    <source>
        <dbReference type="ARBA" id="ARBA00004141"/>
    </source>
</evidence>
<dbReference type="STRING" id="151549.A0A4C2A986"/>
<gene>
    <name evidence="7" type="primary">Mdr49</name>
    <name evidence="7" type="ORF">EVAR_67761_1</name>
</gene>
<feature type="transmembrane region" description="Helical" evidence="5">
    <location>
        <begin position="67"/>
        <end position="86"/>
    </location>
</feature>
<dbReference type="CDD" id="cd18577">
    <property type="entry name" value="ABC_6TM_Pgp_ABCB1_D1_like"/>
    <property type="match status" value="1"/>
</dbReference>
<comment type="subcellular location">
    <subcellularLocation>
        <location evidence="1">Membrane</location>
        <topology evidence="1">Multi-pass membrane protein</topology>
    </subcellularLocation>
</comment>
<dbReference type="Proteomes" id="UP000299102">
    <property type="component" value="Unassembled WGS sequence"/>
</dbReference>
<dbReference type="InterPro" id="IPR036640">
    <property type="entry name" value="ABC1_TM_sf"/>
</dbReference>
<accession>A0A4C2A986</accession>
<organism evidence="7 8">
    <name type="scientific">Eumeta variegata</name>
    <name type="common">Bagworm moth</name>
    <name type="synonym">Eumeta japonica</name>
    <dbReference type="NCBI Taxonomy" id="151549"/>
    <lineage>
        <taxon>Eukaryota</taxon>
        <taxon>Metazoa</taxon>
        <taxon>Ecdysozoa</taxon>
        <taxon>Arthropoda</taxon>
        <taxon>Hexapoda</taxon>
        <taxon>Insecta</taxon>
        <taxon>Pterygota</taxon>
        <taxon>Neoptera</taxon>
        <taxon>Endopterygota</taxon>
        <taxon>Lepidoptera</taxon>
        <taxon>Glossata</taxon>
        <taxon>Ditrysia</taxon>
        <taxon>Tineoidea</taxon>
        <taxon>Psychidae</taxon>
        <taxon>Oiketicinae</taxon>
        <taxon>Eumeta</taxon>
    </lineage>
</organism>
<feature type="domain" description="ABC transmembrane type-1" evidence="6">
    <location>
        <begin position="1"/>
        <end position="187"/>
    </location>
</feature>
<dbReference type="GO" id="GO:0005524">
    <property type="term" value="F:ATP binding"/>
    <property type="evidence" value="ECO:0007669"/>
    <property type="project" value="InterPro"/>
</dbReference>
<dbReference type="SUPFAM" id="SSF90123">
    <property type="entry name" value="ABC transporter transmembrane region"/>
    <property type="match status" value="1"/>
</dbReference>
<reference evidence="7 8" key="1">
    <citation type="journal article" date="2019" name="Commun. Biol.">
        <title>The bagworm genome reveals a unique fibroin gene that provides high tensile strength.</title>
        <authorList>
            <person name="Kono N."/>
            <person name="Nakamura H."/>
            <person name="Ohtoshi R."/>
            <person name="Tomita M."/>
            <person name="Numata K."/>
            <person name="Arakawa K."/>
        </authorList>
    </citation>
    <scope>NUCLEOTIDE SEQUENCE [LARGE SCALE GENOMIC DNA]</scope>
</reference>
<dbReference type="Pfam" id="PF00664">
    <property type="entry name" value="ABC_membrane"/>
    <property type="match status" value="1"/>
</dbReference>
<name>A0A4C2A986_EUMVA</name>
<evidence type="ECO:0000313" key="7">
    <source>
        <dbReference type="EMBL" id="GBP95555.1"/>
    </source>
</evidence>
<evidence type="ECO:0000256" key="2">
    <source>
        <dbReference type="ARBA" id="ARBA00022692"/>
    </source>
</evidence>
<evidence type="ECO:0000256" key="5">
    <source>
        <dbReference type="SAM" id="Phobius"/>
    </source>
</evidence>
<dbReference type="PROSITE" id="PS50929">
    <property type="entry name" value="ABC_TM1F"/>
    <property type="match status" value="1"/>
</dbReference>
<keyword evidence="8" id="KW-1185">Reference proteome</keyword>
<evidence type="ECO:0000259" key="6">
    <source>
        <dbReference type="PROSITE" id="PS50929"/>
    </source>
</evidence>
<evidence type="ECO:0000256" key="3">
    <source>
        <dbReference type="ARBA" id="ARBA00022989"/>
    </source>
</evidence>
<protein>
    <submittedName>
        <fullName evidence="7">Multidrug resistance protein homolog 49</fullName>
    </submittedName>
</protein>
<evidence type="ECO:0000256" key="4">
    <source>
        <dbReference type="ARBA" id="ARBA00023136"/>
    </source>
</evidence>
<feature type="transmembrane region" description="Helical" evidence="5">
    <location>
        <begin position="41"/>
        <end position="61"/>
    </location>
</feature>
<keyword evidence="2 5" id="KW-0812">Transmembrane</keyword>
<keyword evidence="4 5" id="KW-0472">Membrane</keyword>
<dbReference type="InterPro" id="IPR039421">
    <property type="entry name" value="Type_1_exporter"/>
</dbReference>
<dbReference type="GO" id="GO:0140359">
    <property type="term" value="F:ABC-type transporter activity"/>
    <property type="evidence" value="ECO:0007669"/>
    <property type="project" value="InterPro"/>
</dbReference>
<dbReference type="Gene3D" id="1.20.1560.10">
    <property type="entry name" value="ABC transporter type 1, transmembrane domain"/>
    <property type="match status" value="1"/>
</dbReference>
<evidence type="ECO:0000313" key="8">
    <source>
        <dbReference type="Proteomes" id="UP000299102"/>
    </source>
</evidence>
<dbReference type="AlphaFoldDB" id="A0A4C2A986"/>
<dbReference type="PANTHER" id="PTHR24222:SF76">
    <property type="entry name" value="MYCOBACTIN IMPORT ATP-BINDING_PERMEASE PROTEIN IRTB"/>
    <property type="match status" value="1"/>
</dbReference>
<comment type="caution">
    <text evidence="7">The sequence shown here is derived from an EMBL/GenBank/DDBJ whole genome shotgun (WGS) entry which is preliminary data.</text>
</comment>